<evidence type="ECO:0000256" key="4">
    <source>
        <dbReference type="ARBA" id="ARBA00023235"/>
    </source>
</evidence>
<sequence>MKQYRNFPGVLTTANLQNKVAVIETKKGTIAIEIYPEATKAASNFIQLTRDGFYDGVTFHRVEPGFVVQGGDPLGTGSGGPGYKFEDEPVTKPYNRGIVAMANSGPNTNGSQFFIMLDNHPELPPKYTIFGKVLQGMEVVDKLAVGDVMSKVTIQEISKAGP</sequence>
<keyword evidence="3 5" id="KW-0697">Rotamase</keyword>
<dbReference type="SUPFAM" id="SSF50891">
    <property type="entry name" value="Cyclophilin-like"/>
    <property type="match status" value="1"/>
</dbReference>
<evidence type="ECO:0000256" key="3">
    <source>
        <dbReference type="ARBA" id="ARBA00023110"/>
    </source>
</evidence>
<proteinExistence type="inferred from homology"/>
<dbReference type="CDD" id="cd00317">
    <property type="entry name" value="cyclophilin"/>
    <property type="match status" value="1"/>
</dbReference>
<feature type="domain" description="PPIase cyclophilin-type" evidence="6">
    <location>
        <begin position="17"/>
        <end position="162"/>
    </location>
</feature>
<accession>A0A1F5KKH6</accession>
<comment type="caution">
    <text evidence="7">The sequence shown here is derived from an EMBL/GenBank/DDBJ whole genome shotgun (WGS) entry which is preliminary data.</text>
</comment>
<comment type="function">
    <text evidence="1 5">PPIases accelerate the folding of proteins. It catalyzes the cis-trans isomerization of proline imidic peptide bonds in oligopeptides.</text>
</comment>
<dbReference type="InterPro" id="IPR044666">
    <property type="entry name" value="Cyclophilin_A-like"/>
</dbReference>
<comment type="catalytic activity">
    <reaction evidence="5">
        <text>[protein]-peptidylproline (omega=180) = [protein]-peptidylproline (omega=0)</text>
        <dbReference type="Rhea" id="RHEA:16237"/>
        <dbReference type="Rhea" id="RHEA-COMP:10747"/>
        <dbReference type="Rhea" id="RHEA-COMP:10748"/>
        <dbReference type="ChEBI" id="CHEBI:83833"/>
        <dbReference type="ChEBI" id="CHEBI:83834"/>
        <dbReference type="EC" id="5.2.1.8"/>
    </reaction>
</comment>
<gene>
    <name evidence="7" type="ORF">A3D25_02730</name>
</gene>
<evidence type="ECO:0000256" key="2">
    <source>
        <dbReference type="ARBA" id="ARBA00007365"/>
    </source>
</evidence>
<evidence type="ECO:0000313" key="7">
    <source>
        <dbReference type="EMBL" id="OGE41436.1"/>
    </source>
</evidence>
<evidence type="ECO:0000259" key="6">
    <source>
        <dbReference type="PROSITE" id="PS50072"/>
    </source>
</evidence>
<reference evidence="7 8" key="1">
    <citation type="journal article" date="2016" name="Nat. Commun.">
        <title>Thousands of microbial genomes shed light on interconnected biogeochemical processes in an aquifer system.</title>
        <authorList>
            <person name="Anantharaman K."/>
            <person name="Brown C.T."/>
            <person name="Hug L.A."/>
            <person name="Sharon I."/>
            <person name="Castelle C.J."/>
            <person name="Probst A.J."/>
            <person name="Thomas B.C."/>
            <person name="Singh A."/>
            <person name="Wilkins M.J."/>
            <person name="Karaoz U."/>
            <person name="Brodie E.L."/>
            <person name="Williams K.H."/>
            <person name="Hubbard S.S."/>
            <person name="Banfield J.F."/>
        </authorList>
    </citation>
    <scope>NUCLEOTIDE SEQUENCE [LARGE SCALE GENOMIC DNA]</scope>
</reference>
<dbReference type="Gene3D" id="2.40.100.10">
    <property type="entry name" value="Cyclophilin-like"/>
    <property type="match status" value="1"/>
</dbReference>
<dbReference type="PRINTS" id="PR00153">
    <property type="entry name" value="CSAPPISMRASE"/>
</dbReference>
<dbReference type="EMBL" id="MFDD01000002">
    <property type="protein sequence ID" value="OGE41436.1"/>
    <property type="molecule type" value="Genomic_DNA"/>
</dbReference>
<dbReference type="InterPro" id="IPR002130">
    <property type="entry name" value="Cyclophilin-type_PPIase_dom"/>
</dbReference>
<evidence type="ECO:0000256" key="1">
    <source>
        <dbReference type="ARBA" id="ARBA00002388"/>
    </source>
</evidence>
<dbReference type="PANTHER" id="PTHR45625">
    <property type="entry name" value="PEPTIDYL-PROLYL CIS-TRANS ISOMERASE-RELATED"/>
    <property type="match status" value="1"/>
</dbReference>
<protein>
    <recommendedName>
        <fullName evidence="5">Peptidyl-prolyl cis-trans isomerase</fullName>
        <shortName evidence="5">PPIase</shortName>
        <ecNumber evidence="5">5.2.1.8</ecNumber>
    </recommendedName>
</protein>
<dbReference type="Proteomes" id="UP000177328">
    <property type="component" value="Unassembled WGS sequence"/>
</dbReference>
<dbReference type="AlphaFoldDB" id="A0A1F5KKH6"/>
<dbReference type="Pfam" id="PF00160">
    <property type="entry name" value="Pro_isomerase"/>
    <property type="match status" value="1"/>
</dbReference>
<organism evidence="7 8">
    <name type="scientific">Candidatus Daviesbacteria bacterium RIFCSPHIGHO2_02_FULL_43_12</name>
    <dbReference type="NCBI Taxonomy" id="1797776"/>
    <lineage>
        <taxon>Bacteria</taxon>
        <taxon>Candidatus Daviesiibacteriota</taxon>
    </lineage>
</organism>
<comment type="similarity">
    <text evidence="2 5">Belongs to the cyclophilin-type PPIase family.</text>
</comment>
<dbReference type="PANTHER" id="PTHR45625:SF4">
    <property type="entry name" value="PEPTIDYLPROLYL ISOMERASE DOMAIN AND WD REPEAT-CONTAINING PROTEIN 1"/>
    <property type="match status" value="1"/>
</dbReference>
<dbReference type="EC" id="5.2.1.8" evidence="5"/>
<dbReference type="GO" id="GO:0003755">
    <property type="term" value="F:peptidyl-prolyl cis-trans isomerase activity"/>
    <property type="evidence" value="ECO:0007669"/>
    <property type="project" value="UniProtKB-UniRule"/>
</dbReference>
<keyword evidence="4 5" id="KW-0413">Isomerase</keyword>
<dbReference type="InterPro" id="IPR029000">
    <property type="entry name" value="Cyclophilin-like_dom_sf"/>
</dbReference>
<name>A0A1F5KKH6_9BACT</name>
<evidence type="ECO:0000313" key="8">
    <source>
        <dbReference type="Proteomes" id="UP000177328"/>
    </source>
</evidence>
<evidence type="ECO:0000256" key="5">
    <source>
        <dbReference type="RuleBase" id="RU363019"/>
    </source>
</evidence>
<dbReference type="InterPro" id="IPR024936">
    <property type="entry name" value="Cyclophilin-type_PPIase"/>
</dbReference>
<dbReference type="PIRSF" id="PIRSF001467">
    <property type="entry name" value="Peptidylpro_ismrse"/>
    <property type="match status" value="1"/>
</dbReference>
<dbReference type="PROSITE" id="PS50072">
    <property type="entry name" value="CSA_PPIASE_2"/>
    <property type="match status" value="1"/>
</dbReference>